<feature type="domain" description="Radical SAM core" evidence="19">
    <location>
        <begin position="89"/>
        <end position="336"/>
    </location>
</feature>
<accession>A0AAV1IHD9</accession>
<dbReference type="PANTHER" id="PTHR43076:SF1">
    <property type="entry name" value="LIPOYL SYNTHASE 2"/>
    <property type="match status" value="1"/>
</dbReference>
<dbReference type="NCBIfam" id="TIGR00423">
    <property type="entry name" value="CofH family radical SAM protein"/>
    <property type="match status" value="1"/>
</dbReference>
<evidence type="ECO:0000313" key="21">
    <source>
        <dbReference type="Proteomes" id="UP001314263"/>
    </source>
</evidence>
<keyword evidence="9" id="KW-0004">4Fe-4S</keyword>
<dbReference type="InterPro" id="IPR058240">
    <property type="entry name" value="rSAM_sf"/>
</dbReference>
<dbReference type="SFLD" id="SFLDG01064">
    <property type="entry name" value="F420__menaquinone_cofactor_bio"/>
    <property type="match status" value="3"/>
</dbReference>
<dbReference type="EC" id="4.3.1.32" evidence="6"/>
<dbReference type="SFLD" id="SFLDF00343">
    <property type="entry name" value="aminofutalosine_synthase_(mqnE"/>
    <property type="match status" value="1"/>
</dbReference>
<comment type="similarity">
    <text evidence="5">In the N-terminal section; belongs to the radical SAM superfamily. CofG family.</text>
</comment>
<evidence type="ECO:0000256" key="3">
    <source>
        <dbReference type="ARBA" id="ARBA00004712"/>
    </source>
</evidence>
<dbReference type="GO" id="GO:0046872">
    <property type="term" value="F:metal ion binding"/>
    <property type="evidence" value="ECO:0007669"/>
    <property type="project" value="UniProtKB-KW"/>
</dbReference>
<dbReference type="Pfam" id="PF19288">
    <property type="entry name" value="CofH_C"/>
    <property type="match status" value="1"/>
</dbReference>
<evidence type="ECO:0000256" key="15">
    <source>
        <dbReference type="ARBA" id="ARBA00023239"/>
    </source>
</evidence>
<keyword evidence="11" id="KW-0949">S-adenosyl-L-methionine</keyword>
<evidence type="ECO:0000256" key="6">
    <source>
        <dbReference type="ARBA" id="ARBA00012126"/>
    </source>
</evidence>
<feature type="region of interest" description="Disordered" evidence="18">
    <location>
        <begin position="468"/>
        <end position="508"/>
    </location>
</feature>
<dbReference type="InterPro" id="IPR034405">
    <property type="entry name" value="F420"/>
</dbReference>
<dbReference type="HAMAP" id="MF_01612">
    <property type="entry name" value="FO_synth_sub2"/>
    <property type="match status" value="1"/>
</dbReference>
<feature type="domain" description="Radical SAM core" evidence="19">
    <location>
        <begin position="582"/>
        <end position="822"/>
    </location>
</feature>
<protein>
    <recommendedName>
        <fullName evidence="8">FO synthase</fullName>
        <ecNumber evidence="7">2.5.1.147</ecNumber>
        <ecNumber evidence="6">4.3.1.32</ecNumber>
    </recommendedName>
</protein>
<dbReference type="EMBL" id="CAUYUE010000015">
    <property type="protein sequence ID" value="CAK0786647.1"/>
    <property type="molecule type" value="Genomic_DNA"/>
</dbReference>
<dbReference type="AlphaFoldDB" id="A0AAV1IHD9"/>
<comment type="caution">
    <text evidence="20">The sequence shown here is derived from an EMBL/GenBank/DDBJ whole genome shotgun (WGS) entry which is preliminary data.</text>
</comment>
<dbReference type="InterPro" id="IPR019939">
    <property type="entry name" value="CofG_family"/>
</dbReference>
<evidence type="ECO:0000256" key="7">
    <source>
        <dbReference type="ARBA" id="ARBA00012289"/>
    </source>
</evidence>
<keyword evidence="15" id="KW-0456">Lyase</keyword>
<dbReference type="NCBIfam" id="TIGR03551">
    <property type="entry name" value="F420_cofH"/>
    <property type="match status" value="1"/>
</dbReference>
<dbReference type="InterPro" id="IPR006638">
    <property type="entry name" value="Elp3/MiaA/NifB-like_rSAM"/>
</dbReference>
<keyword evidence="13" id="KW-0408">Iron</keyword>
<name>A0AAV1IHD9_9CHLO</name>
<evidence type="ECO:0000256" key="18">
    <source>
        <dbReference type="SAM" id="MobiDB-lite"/>
    </source>
</evidence>
<dbReference type="PANTHER" id="PTHR43076">
    <property type="entry name" value="FO SYNTHASE (COFH)"/>
    <property type="match status" value="1"/>
</dbReference>
<evidence type="ECO:0000256" key="2">
    <source>
        <dbReference type="ARBA" id="ARBA00003692"/>
    </source>
</evidence>
<organism evidence="20 21">
    <name type="scientific">Coccomyxa viridis</name>
    <dbReference type="NCBI Taxonomy" id="1274662"/>
    <lineage>
        <taxon>Eukaryota</taxon>
        <taxon>Viridiplantae</taxon>
        <taxon>Chlorophyta</taxon>
        <taxon>core chlorophytes</taxon>
        <taxon>Trebouxiophyceae</taxon>
        <taxon>Trebouxiophyceae incertae sedis</taxon>
        <taxon>Coccomyxaceae</taxon>
        <taxon>Coccomyxa</taxon>
    </lineage>
</organism>
<evidence type="ECO:0000256" key="13">
    <source>
        <dbReference type="ARBA" id="ARBA00023004"/>
    </source>
</evidence>
<comment type="similarity">
    <text evidence="4">In the C-terminal section; belongs to the radical SAM superfamily. CofH family.</text>
</comment>
<proteinExistence type="inferred from homology"/>
<dbReference type="InterPro" id="IPR045567">
    <property type="entry name" value="CofH/MnqC-like_C"/>
</dbReference>
<dbReference type="Proteomes" id="UP001314263">
    <property type="component" value="Unassembled WGS sequence"/>
</dbReference>
<comment type="function">
    <text evidence="2">Catalyzes the radical-mediated synthesis of 7,8-didemethyl-8-hydroxy-5-deazariboflavin (FO) from 5-amino-6-(D-ribitylamino)uracil and L-tyrosine.</text>
</comment>
<keyword evidence="10" id="KW-0808">Transferase</keyword>
<dbReference type="SFLD" id="SFLDS00029">
    <property type="entry name" value="Radical_SAM"/>
    <property type="match status" value="3"/>
</dbReference>
<comment type="pathway">
    <text evidence="3">Cofactor biosynthesis; coenzyme F0 biosynthesis.</text>
</comment>
<dbReference type="SFLD" id="SFLDG01389">
    <property type="entry name" value="menaquinone_synthsis_involved"/>
    <property type="match status" value="1"/>
</dbReference>
<dbReference type="Pfam" id="PF04055">
    <property type="entry name" value="Radical_SAM"/>
    <property type="match status" value="2"/>
</dbReference>
<dbReference type="InterPro" id="IPR019940">
    <property type="entry name" value="CofH_family"/>
</dbReference>
<feature type="compositionally biased region" description="Basic and acidic residues" evidence="18">
    <location>
        <begin position="470"/>
        <end position="483"/>
    </location>
</feature>
<comment type="catalytic activity">
    <reaction evidence="16">
        <text>5-amino-6-(D-ribitylamino)uracil + L-tyrosine + S-adenosyl-L-methionine = 5-amino-5-(4-hydroxybenzyl)-6-(D-ribitylimino)-5,6-dihydrouracil + 2-iminoacetate + 5'-deoxyadenosine + L-methionine + H(+)</text>
        <dbReference type="Rhea" id="RHEA:55200"/>
        <dbReference type="ChEBI" id="CHEBI:15378"/>
        <dbReference type="ChEBI" id="CHEBI:15934"/>
        <dbReference type="ChEBI" id="CHEBI:17319"/>
        <dbReference type="ChEBI" id="CHEBI:57844"/>
        <dbReference type="ChEBI" id="CHEBI:58315"/>
        <dbReference type="ChEBI" id="CHEBI:59789"/>
        <dbReference type="ChEBI" id="CHEBI:77846"/>
        <dbReference type="ChEBI" id="CHEBI:85936"/>
        <dbReference type="EC" id="2.5.1.147"/>
    </reaction>
</comment>
<evidence type="ECO:0000256" key="11">
    <source>
        <dbReference type="ARBA" id="ARBA00022691"/>
    </source>
</evidence>
<dbReference type="NCBIfam" id="NF006687">
    <property type="entry name" value="PRK09234.1"/>
    <property type="match status" value="1"/>
</dbReference>
<comment type="cofactor">
    <cofactor evidence="1">
        <name>[4Fe-4S] cluster</name>
        <dbReference type="ChEBI" id="CHEBI:49883"/>
    </cofactor>
</comment>
<sequence>MASSFSAVPVYGSSISVRLPCKASRCKNHLVCSASGPGAAVTEAVSQLTSGPADLSQEAVRTLTDLHGDSLHELCQAAASLRDEAHQFVTFSPKVFTPLTRLCRDACGYCTFAQPPVPGRRSYMTMEEVLQVASLGAQQGCAEILFTLGDKPEQLYPEARQELRALGYESTLEYAADAAGTVMRETGLLPHINAGTMGLAEVKALRTVSAGQGLMLETSSRRLMLPGMPHHKCPDKDPDLRLLTIEAAGQAAVPYTSGLLIGIGETREERIQSLLDLRALDNQYGHIQELIIQNFVPKKNTAMAHATEPPFEEMLWTIAITRLLFGPSMNIQAPPNLTPGPDGGEAGWRALSLAGANDFGGISPVTKDYVNPEKPWPHLHSLAAATAAAGKALVPRLTVYPEVVRAADRWLDSSAGRSSPFAATLRQADGSGYARASPWCPGMASAEDSSAAAESAGPPLERIVLASSMSREESSAVPEEHAHSSPPAPATESDQHSSIPVPRAKRGPRRWQVELGADGLLLGACRPPASQQIKELVSAVLEDERQLTEDDIMTLFSARGADFDAVCEAADTLRERLCGNVVRYAVNRNINYTNRCTYACGFCAFSKGRIAEELRGAPYLLPYAEIARRTREAWSRGASETCMQGGIHPEFTGETYLRLLEAAKAGAPDIHVHAFSPLEVTEGARTLGWSLRKYLMALKDAGLGSLPGTAAEVLDDETRAIICPDKLNTAQWLEVIETAHNVGLNTTATIMFGHVDGPRNWARHLIAIRDLQQRTGGITEFVPLPFVHMEAPIYLKGRARKGPTLHECFLMHAVARLTLQQALPNIQASWVKMGPERAAALMRAGCNDMGGSIMNESITKAAGAKHGQELPPERMEELILAAGRISQQRTTNYTAPPAEQTAKSYGAPPLEPVVNLVLRFPDRGQAKMLA</sequence>
<evidence type="ECO:0000256" key="17">
    <source>
        <dbReference type="ARBA" id="ARBA00048974"/>
    </source>
</evidence>
<evidence type="ECO:0000256" key="4">
    <source>
        <dbReference type="ARBA" id="ARBA00010051"/>
    </source>
</evidence>
<dbReference type="SFLD" id="SFLDF00294">
    <property type="entry name" value="7_8-didemethyl-8-hydroxy-5-dea"/>
    <property type="match status" value="1"/>
</dbReference>
<dbReference type="CDD" id="cd01335">
    <property type="entry name" value="Radical_SAM"/>
    <property type="match status" value="2"/>
</dbReference>
<dbReference type="Gene3D" id="3.20.20.70">
    <property type="entry name" value="Aldolase class I"/>
    <property type="match status" value="2"/>
</dbReference>
<keyword evidence="12" id="KW-0479">Metal-binding</keyword>
<evidence type="ECO:0000256" key="14">
    <source>
        <dbReference type="ARBA" id="ARBA00023014"/>
    </source>
</evidence>
<dbReference type="NCBIfam" id="TIGR03550">
    <property type="entry name" value="F420_cofG"/>
    <property type="match status" value="1"/>
</dbReference>
<comment type="catalytic activity">
    <reaction evidence="17">
        <text>5-amino-5-(4-hydroxybenzyl)-6-(D-ribitylimino)-5,6-dihydrouracil + S-adenosyl-L-methionine = 7,8-didemethyl-8-hydroxy-5-deazariboflavin + 5'-deoxyadenosine + L-methionine + NH4(+) + H(+)</text>
        <dbReference type="Rhea" id="RHEA:55204"/>
        <dbReference type="ChEBI" id="CHEBI:15378"/>
        <dbReference type="ChEBI" id="CHEBI:17319"/>
        <dbReference type="ChEBI" id="CHEBI:28938"/>
        <dbReference type="ChEBI" id="CHEBI:57844"/>
        <dbReference type="ChEBI" id="CHEBI:59789"/>
        <dbReference type="ChEBI" id="CHEBI:59904"/>
        <dbReference type="ChEBI" id="CHEBI:85936"/>
        <dbReference type="EC" id="4.3.1.32"/>
    </reaction>
</comment>
<dbReference type="EC" id="2.5.1.147" evidence="7"/>
<dbReference type="InterPro" id="IPR013785">
    <property type="entry name" value="Aldolase_TIM"/>
</dbReference>
<dbReference type="SMART" id="SM00729">
    <property type="entry name" value="Elp3"/>
    <property type="match status" value="2"/>
</dbReference>
<evidence type="ECO:0000259" key="19">
    <source>
        <dbReference type="PROSITE" id="PS51918"/>
    </source>
</evidence>
<evidence type="ECO:0000256" key="16">
    <source>
        <dbReference type="ARBA" id="ARBA00048468"/>
    </source>
</evidence>
<evidence type="ECO:0000256" key="5">
    <source>
        <dbReference type="ARBA" id="ARBA00010826"/>
    </source>
</evidence>
<dbReference type="NCBIfam" id="NF004884">
    <property type="entry name" value="PRK06245.1"/>
    <property type="match status" value="1"/>
</dbReference>
<dbReference type="GO" id="GO:0051539">
    <property type="term" value="F:4 iron, 4 sulfur cluster binding"/>
    <property type="evidence" value="ECO:0007669"/>
    <property type="project" value="UniProtKB-KW"/>
</dbReference>
<dbReference type="GO" id="GO:0044689">
    <property type="term" value="F:7,8-didemethyl-8-hydroxy-5-deazariboflavin synthase activity"/>
    <property type="evidence" value="ECO:0007669"/>
    <property type="project" value="UniProtKB-EC"/>
</dbReference>
<gene>
    <name evidence="20" type="ORF">CVIRNUC_009861</name>
</gene>
<keyword evidence="21" id="KW-1185">Reference proteome</keyword>
<evidence type="ECO:0000256" key="8">
    <source>
        <dbReference type="ARBA" id="ARBA00022220"/>
    </source>
</evidence>
<dbReference type="HAMAP" id="MF_01611">
    <property type="entry name" value="FO_synth_sub1"/>
    <property type="match status" value="1"/>
</dbReference>
<evidence type="ECO:0000256" key="12">
    <source>
        <dbReference type="ARBA" id="ARBA00022723"/>
    </source>
</evidence>
<dbReference type="InterPro" id="IPR020050">
    <property type="entry name" value="FO_synthase_su2"/>
</dbReference>
<evidence type="ECO:0000313" key="20">
    <source>
        <dbReference type="EMBL" id="CAK0786647.1"/>
    </source>
</evidence>
<dbReference type="InterPro" id="IPR007197">
    <property type="entry name" value="rSAM"/>
</dbReference>
<evidence type="ECO:0000256" key="10">
    <source>
        <dbReference type="ARBA" id="ARBA00022679"/>
    </source>
</evidence>
<dbReference type="PROSITE" id="PS51918">
    <property type="entry name" value="RADICAL_SAM"/>
    <property type="match status" value="2"/>
</dbReference>
<keyword evidence="14" id="KW-0411">Iron-sulfur</keyword>
<dbReference type="GO" id="GO:0141093">
    <property type="term" value="F:5-amino-6-(D-ribitylamino)uracil--L-tyrosine 4-hydroxyphenyl transferase activity"/>
    <property type="evidence" value="ECO:0007669"/>
    <property type="project" value="UniProtKB-EC"/>
</dbReference>
<reference evidence="20 21" key="1">
    <citation type="submission" date="2023-10" db="EMBL/GenBank/DDBJ databases">
        <authorList>
            <person name="Maclean D."/>
            <person name="Macfadyen A."/>
        </authorList>
    </citation>
    <scope>NUCLEOTIDE SEQUENCE [LARGE SCALE GENOMIC DNA]</scope>
</reference>
<dbReference type="SFLD" id="SFLDG01388">
    <property type="entry name" value="7_8-didemethyl-8-hydroxy-5-dea"/>
    <property type="match status" value="2"/>
</dbReference>
<dbReference type="SUPFAM" id="SSF102114">
    <property type="entry name" value="Radical SAM enzymes"/>
    <property type="match status" value="2"/>
</dbReference>
<evidence type="ECO:0000256" key="1">
    <source>
        <dbReference type="ARBA" id="ARBA00001966"/>
    </source>
</evidence>
<evidence type="ECO:0000256" key="9">
    <source>
        <dbReference type="ARBA" id="ARBA00022485"/>
    </source>
</evidence>